<protein>
    <submittedName>
        <fullName evidence="1">Uncharacterized protein</fullName>
    </submittedName>
</protein>
<evidence type="ECO:0000313" key="1">
    <source>
        <dbReference type="EMBL" id="JAE18010.1"/>
    </source>
</evidence>
<reference evidence="1" key="1">
    <citation type="submission" date="2014-09" db="EMBL/GenBank/DDBJ databases">
        <authorList>
            <person name="Magalhaes I.L.F."/>
            <person name="Oliveira U."/>
            <person name="Santos F.R."/>
            <person name="Vidigal T.H.D.A."/>
            <person name="Brescovit A.D."/>
            <person name="Santos A.J."/>
        </authorList>
    </citation>
    <scope>NUCLEOTIDE SEQUENCE</scope>
    <source>
        <tissue evidence="1">Shoot tissue taken approximately 20 cm above the soil surface</tissue>
    </source>
</reference>
<dbReference type="EMBL" id="GBRH01179886">
    <property type="protein sequence ID" value="JAE18010.1"/>
    <property type="molecule type" value="Transcribed_RNA"/>
</dbReference>
<reference evidence="1" key="2">
    <citation type="journal article" date="2015" name="Data Brief">
        <title>Shoot transcriptome of the giant reed, Arundo donax.</title>
        <authorList>
            <person name="Barrero R.A."/>
            <person name="Guerrero F.D."/>
            <person name="Moolhuijzen P."/>
            <person name="Goolsby J.A."/>
            <person name="Tidwell J."/>
            <person name="Bellgard S.E."/>
            <person name="Bellgard M.I."/>
        </authorList>
    </citation>
    <scope>NUCLEOTIDE SEQUENCE</scope>
    <source>
        <tissue evidence="1">Shoot tissue taken approximately 20 cm above the soil surface</tissue>
    </source>
</reference>
<sequence>MYNPIGLWNESPDTFLEKNISMSSYLSSLGSILRCVILRSHVEFELPWMN</sequence>
<accession>A0A0A9FYV5</accession>
<organism evidence="1">
    <name type="scientific">Arundo donax</name>
    <name type="common">Giant reed</name>
    <name type="synonym">Donax arundinaceus</name>
    <dbReference type="NCBI Taxonomy" id="35708"/>
    <lineage>
        <taxon>Eukaryota</taxon>
        <taxon>Viridiplantae</taxon>
        <taxon>Streptophyta</taxon>
        <taxon>Embryophyta</taxon>
        <taxon>Tracheophyta</taxon>
        <taxon>Spermatophyta</taxon>
        <taxon>Magnoliopsida</taxon>
        <taxon>Liliopsida</taxon>
        <taxon>Poales</taxon>
        <taxon>Poaceae</taxon>
        <taxon>PACMAD clade</taxon>
        <taxon>Arundinoideae</taxon>
        <taxon>Arundineae</taxon>
        <taxon>Arundo</taxon>
    </lineage>
</organism>
<name>A0A0A9FYV5_ARUDO</name>
<dbReference type="AlphaFoldDB" id="A0A0A9FYV5"/>
<proteinExistence type="predicted"/>